<keyword evidence="2" id="KW-1185">Reference proteome</keyword>
<evidence type="ECO:0000313" key="1">
    <source>
        <dbReference type="EMBL" id="EMS34337.1"/>
    </source>
</evidence>
<sequence>MTAIPKPYPLPKFTVPKFCGENGFYATKQRSYHMSQSNAPDFPYQFKIPIYFTMGVHDLHTPCGPAKEYLEALNAPKKQISALKTAGISPCARNRDDFWSPWSARYWRGRGS</sequence>
<comment type="caution">
    <text evidence="1">The sequence shown here is derived from an EMBL/GenBank/DDBJ whole genome shotgun (WGS) entry which is preliminary data.</text>
</comment>
<dbReference type="Proteomes" id="UP000010953">
    <property type="component" value="Unassembled WGS sequence"/>
</dbReference>
<dbReference type="EMBL" id="AMZY02000006">
    <property type="protein sequence ID" value="EMS34337.1"/>
    <property type="molecule type" value="Genomic_DNA"/>
</dbReference>
<protein>
    <recommendedName>
        <fullName evidence="3">Peptidase S9 prolyl oligopeptidase catalytic domain-containing protein</fullName>
    </recommendedName>
</protein>
<organism evidence="1 2">
    <name type="scientific">Mariniradius saccharolyticus AK6</name>
    <dbReference type="NCBI Taxonomy" id="1239962"/>
    <lineage>
        <taxon>Bacteria</taxon>
        <taxon>Pseudomonadati</taxon>
        <taxon>Bacteroidota</taxon>
        <taxon>Cytophagia</taxon>
        <taxon>Cytophagales</taxon>
        <taxon>Cyclobacteriaceae</taxon>
        <taxon>Mariniradius</taxon>
    </lineage>
</organism>
<name>M7Y0T9_9BACT</name>
<dbReference type="AlphaFoldDB" id="M7Y0T9"/>
<evidence type="ECO:0000313" key="2">
    <source>
        <dbReference type="Proteomes" id="UP000010953"/>
    </source>
</evidence>
<reference evidence="1" key="1">
    <citation type="submission" date="2013-01" db="EMBL/GenBank/DDBJ databases">
        <title>Genome assembly of Mariniradius saccharolyticus AK6.</title>
        <authorList>
            <person name="Vaidya B."/>
            <person name="Khatri I."/>
            <person name="Tanuku N.R.S."/>
            <person name="Subramanian S."/>
            <person name="Pinnaka A."/>
        </authorList>
    </citation>
    <scope>NUCLEOTIDE SEQUENCE [LARGE SCALE GENOMIC DNA]</scope>
    <source>
        <strain evidence="1">AK6</strain>
    </source>
</reference>
<dbReference type="InParanoid" id="M7Y0T9"/>
<accession>M7Y0T9</accession>
<proteinExistence type="predicted"/>
<evidence type="ECO:0008006" key="3">
    <source>
        <dbReference type="Google" id="ProtNLM"/>
    </source>
</evidence>
<gene>
    <name evidence="1" type="ORF">C943_03556</name>
</gene>